<reference evidence="7 8" key="1">
    <citation type="journal article" date="2019" name="Sci. Rep.">
        <title>Orb-weaving spider Araneus ventricosus genome elucidates the spidroin gene catalogue.</title>
        <authorList>
            <person name="Kono N."/>
            <person name="Nakamura H."/>
            <person name="Ohtoshi R."/>
            <person name="Moran D.A.P."/>
            <person name="Shinohara A."/>
            <person name="Yoshida Y."/>
            <person name="Fujiwara M."/>
            <person name="Mori M."/>
            <person name="Tomita M."/>
            <person name="Arakawa K."/>
        </authorList>
    </citation>
    <scope>NUCLEOTIDE SEQUENCE [LARGE SCALE GENOMIC DNA]</scope>
</reference>
<name>A0A4Y2B0N2_ARAVE</name>
<evidence type="ECO:0000256" key="1">
    <source>
        <dbReference type="ARBA" id="ARBA00011764"/>
    </source>
</evidence>
<feature type="domain" description="Myb/SANT-like DNA-binding" evidence="6">
    <location>
        <begin position="9"/>
        <end position="81"/>
    </location>
</feature>
<comment type="caution">
    <text evidence="7">The sequence shown here is derived from an EMBL/GenBank/DDBJ whole genome shotgun (WGS) entry which is preliminary data.</text>
</comment>
<gene>
    <name evidence="7" type="ORF">AVEN_193137_1</name>
</gene>
<dbReference type="AlphaFoldDB" id="A0A4Y2B0N2"/>
<evidence type="ECO:0000256" key="3">
    <source>
        <dbReference type="ARBA" id="ARBA00025466"/>
    </source>
</evidence>
<evidence type="ECO:0000256" key="5">
    <source>
        <dbReference type="SAM" id="MobiDB-lite"/>
    </source>
</evidence>
<evidence type="ECO:0000313" key="8">
    <source>
        <dbReference type="Proteomes" id="UP000499080"/>
    </source>
</evidence>
<proteinExistence type="predicted"/>
<dbReference type="PANTHER" id="PTHR23098:SF23">
    <property type="entry name" value="MYB-RELATED TRANSCRIPTION FACTOR, PARTNER OF PROFILIN-LIKE ISOFORM X2-RELATED"/>
    <property type="match status" value="1"/>
</dbReference>
<dbReference type="PANTHER" id="PTHR23098">
    <property type="entry name" value="AGAP001331-PA-RELATED"/>
    <property type="match status" value="1"/>
</dbReference>
<evidence type="ECO:0000256" key="4">
    <source>
        <dbReference type="SAM" id="Coils"/>
    </source>
</evidence>
<accession>A0A4Y2B0N2</accession>
<dbReference type="EMBL" id="BGPR01000044">
    <property type="protein sequence ID" value="GBL85680.1"/>
    <property type="molecule type" value="Genomic_DNA"/>
</dbReference>
<dbReference type="Pfam" id="PF13873">
    <property type="entry name" value="Myb_DNA-bind_5"/>
    <property type="match status" value="1"/>
</dbReference>
<dbReference type="Proteomes" id="UP000499080">
    <property type="component" value="Unassembled WGS sequence"/>
</dbReference>
<feature type="region of interest" description="Disordered" evidence="5">
    <location>
        <begin position="137"/>
        <end position="165"/>
    </location>
</feature>
<comment type="subunit">
    <text evidence="1">Self-associates forming complexes of several hundred monomers.</text>
</comment>
<comment type="function">
    <text evidence="3">Involved in transvection phenomena (= synapsis-dependent gene expression), where the synaptic pairing of chromosomes carrying genes with which zeste interacts influences the expression of these genes. Zeste binds to DNA and stimulates transcription from a nearby promoter.</text>
</comment>
<dbReference type="InterPro" id="IPR028002">
    <property type="entry name" value="Myb_DNA-bind_5"/>
</dbReference>
<evidence type="ECO:0000259" key="6">
    <source>
        <dbReference type="Pfam" id="PF13873"/>
    </source>
</evidence>
<evidence type="ECO:0000256" key="2">
    <source>
        <dbReference type="ARBA" id="ARBA00016807"/>
    </source>
</evidence>
<sequence>MALPPGKLYFTLFEKELILVLVKPHLEVIENKETNGVTSAEKAKAFCEITKQLNATDGVNQRTAKQIRQCYLNLKKKLRQKSTCLRQELRKTGGGEVAKEVELSTLERRFLEEPILTLPLSTPYDSDTSQMEILKSQDKSNADDPFVRPLTPSQNASAEASELDTSSMNFLDSSLEVPESDYEKLVLETPEPSSVSEASGVKTPKQRSLRDTLMMFRKNTKKQAAPSAAARAAACIEAEHKQSIKYMQKEEERKEKQAEADRKEQELRMDLLREKIKLTKTKTLMHEKLLELMNKNPSSLSFLKNVLSDDC</sequence>
<protein>
    <recommendedName>
        <fullName evidence="2">Regulatory protein zeste</fullName>
    </recommendedName>
</protein>
<dbReference type="GO" id="GO:0005634">
    <property type="term" value="C:nucleus"/>
    <property type="evidence" value="ECO:0007669"/>
    <property type="project" value="TreeGrafter"/>
</dbReference>
<organism evidence="7 8">
    <name type="scientific">Araneus ventricosus</name>
    <name type="common">Orbweaver spider</name>
    <name type="synonym">Epeira ventricosa</name>
    <dbReference type="NCBI Taxonomy" id="182803"/>
    <lineage>
        <taxon>Eukaryota</taxon>
        <taxon>Metazoa</taxon>
        <taxon>Ecdysozoa</taxon>
        <taxon>Arthropoda</taxon>
        <taxon>Chelicerata</taxon>
        <taxon>Arachnida</taxon>
        <taxon>Araneae</taxon>
        <taxon>Araneomorphae</taxon>
        <taxon>Entelegynae</taxon>
        <taxon>Araneoidea</taxon>
        <taxon>Araneidae</taxon>
        <taxon>Araneus</taxon>
    </lineage>
</organism>
<dbReference type="OrthoDB" id="6459829at2759"/>
<keyword evidence="4" id="KW-0175">Coiled coil</keyword>
<feature type="compositionally biased region" description="Basic and acidic residues" evidence="5">
    <location>
        <begin position="137"/>
        <end position="146"/>
    </location>
</feature>
<evidence type="ECO:0000313" key="7">
    <source>
        <dbReference type="EMBL" id="GBL85680.1"/>
    </source>
</evidence>
<feature type="coiled-coil region" evidence="4">
    <location>
        <begin position="246"/>
        <end position="282"/>
    </location>
</feature>
<keyword evidence="8" id="KW-1185">Reference proteome</keyword>
<feature type="compositionally biased region" description="Polar residues" evidence="5">
    <location>
        <begin position="151"/>
        <end position="165"/>
    </location>
</feature>